<dbReference type="AlphaFoldDB" id="A0A1V1NT60"/>
<feature type="domain" description="Ketosynthase family 3 (KS3)" evidence="3">
    <location>
        <begin position="6"/>
        <end position="119"/>
    </location>
</feature>
<feature type="non-terminal residue" evidence="4">
    <location>
        <position position="119"/>
    </location>
</feature>
<comment type="caution">
    <text evidence="4">The sequence shown here is derived from an EMBL/GenBank/DDBJ whole genome shotgun (WGS) entry which is preliminary data.</text>
</comment>
<proteinExistence type="predicted"/>
<evidence type="ECO:0000256" key="2">
    <source>
        <dbReference type="ARBA" id="ARBA00022553"/>
    </source>
</evidence>
<evidence type="ECO:0000313" key="4">
    <source>
        <dbReference type="EMBL" id="ETR65765.1"/>
    </source>
</evidence>
<reference evidence="5" key="1">
    <citation type="submission" date="2012-11" db="EMBL/GenBank/DDBJ databases">
        <authorList>
            <person name="Lucero-Rivera Y.E."/>
            <person name="Tovar-Ramirez D."/>
        </authorList>
    </citation>
    <scope>NUCLEOTIDE SEQUENCE [LARGE SCALE GENOMIC DNA]</scope>
    <source>
        <strain evidence="5">Araruama</strain>
    </source>
</reference>
<dbReference type="InterPro" id="IPR050091">
    <property type="entry name" value="PKS_NRPS_Biosynth_Enz"/>
</dbReference>
<dbReference type="SUPFAM" id="SSF53901">
    <property type="entry name" value="Thiolase-like"/>
    <property type="match status" value="1"/>
</dbReference>
<dbReference type="PROSITE" id="PS52004">
    <property type="entry name" value="KS3_2"/>
    <property type="match status" value="1"/>
</dbReference>
<evidence type="ECO:0000259" key="3">
    <source>
        <dbReference type="PROSITE" id="PS52004"/>
    </source>
</evidence>
<dbReference type="PANTHER" id="PTHR43775">
    <property type="entry name" value="FATTY ACID SYNTHASE"/>
    <property type="match status" value="1"/>
</dbReference>
<evidence type="ECO:0000256" key="1">
    <source>
        <dbReference type="ARBA" id="ARBA00022450"/>
    </source>
</evidence>
<dbReference type="Proteomes" id="UP000189670">
    <property type="component" value="Unassembled WGS sequence"/>
</dbReference>
<protein>
    <recommendedName>
        <fullName evidence="3">Ketosynthase family 3 (KS3) domain-containing protein</fullName>
    </recommendedName>
</protein>
<dbReference type="InterPro" id="IPR016039">
    <property type="entry name" value="Thiolase-like"/>
</dbReference>
<evidence type="ECO:0000313" key="5">
    <source>
        <dbReference type="Proteomes" id="UP000189670"/>
    </source>
</evidence>
<sequence>MSTIRNKDIAIIGFAFKLPGADDYIQFWNQLTDGKKCICEISRWNIDKYFHPDPSKSGKTCSKWAGMLDSIDMFDAEYYNISPKEALLIDPMQRLFIETVTNALDTSGYGGKIVGICYR</sequence>
<accession>A0A1V1NT60</accession>
<dbReference type="PANTHER" id="PTHR43775:SF37">
    <property type="entry name" value="SI:DKEY-61P9.11"/>
    <property type="match status" value="1"/>
</dbReference>
<gene>
    <name evidence="4" type="ORF">OMM_13747</name>
</gene>
<dbReference type="GO" id="GO:0004312">
    <property type="term" value="F:fatty acid synthase activity"/>
    <property type="evidence" value="ECO:0007669"/>
    <property type="project" value="TreeGrafter"/>
</dbReference>
<keyword evidence="1" id="KW-0596">Phosphopantetheine</keyword>
<dbReference type="Pfam" id="PF00109">
    <property type="entry name" value="ketoacyl-synt"/>
    <property type="match status" value="1"/>
</dbReference>
<organism evidence="4 5">
    <name type="scientific">Candidatus Magnetoglobus multicellularis str. Araruama</name>
    <dbReference type="NCBI Taxonomy" id="890399"/>
    <lineage>
        <taxon>Bacteria</taxon>
        <taxon>Pseudomonadati</taxon>
        <taxon>Thermodesulfobacteriota</taxon>
        <taxon>Desulfobacteria</taxon>
        <taxon>Desulfobacterales</taxon>
        <taxon>Desulfobacteraceae</taxon>
        <taxon>Candidatus Magnetoglobus</taxon>
    </lineage>
</organism>
<dbReference type="EMBL" id="ATBP01002520">
    <property type="protein sequence ID" value="ETR65765.1"/>
    <property type="molecule type" value="Genomic_DNA"/>
</dbReference>
<dbReference type="InterPro" id="IPR014030">
    <property type="entry name" value="Ketoacyl_synth_N"/>
</dbReference>
<dbReference type="InterPro" id="IPR020841">
    <property type="entry name" value="PKS_Beta-ketoAc_synthase_dom"/>
</dbReference>
<dbReference type="GO" id="GO:0006633">
    <property type="term" value="P:fatty acid biosynthetic process"/>
    <property type="evidence" value="ECO:0007669"/>
    <property type="project" value="TreeGrafter"/>
</dbReference>
<name>A0A1V1NT60_9BACT</name>
<dbReference type="Gene3D" id="3.40.47.10">
    <property type="match status" value="1"/>
</dbReference>
<keyword evidence="2" id="KW-0597">Phosphoprotein</keyword>